<reference evidence="1 3" key="1">
    <citation type="submission" date="2018-06" db="EMBL/GenBank/DDBJ databases">
        <authorList>
            <consortium name="Pathogen Informatics"/>
            <person name="Doyle S."/>
        </authorList>
    </citation>
    <scope>NUCLEOTIDE SEQUENCE [LARGE SCALE GENOMIC DNA]</scope>
    <source>
        <strain evidence="1 3">NCTC11159</strain>
    </source>
</reference>
<reference evidence="2 4" key="2">
    <citation type="submission" date="2019-03" db="EMBL/GenBank/DDBJ databases">
        <title>Genomic Encyclopedia of Type Strains, Phase IV (KMG-IV): sequencing the most valuable type-strain genomes for metagenomic binning, comparative biology and taxonomic classification.</title>
        <authorList>
            <person name="Goeker M."/>
        </authorList>
    </citation>
    <scope>NUCLEOTIDE SEQUENCE [LARGE SCALE GENOMIC DNA]</scope>
    <source>
        <strain evidence="2 4">DSM 3764</strain>
    </source>
</reference>
<protein>
    <submittedName>
        <fullName evidence="1">Uncharacterized protein</fullName>
    </submittedName>
</protein>
<organism evidence="1 3">
    <name type="scientific">Iodobacter fluviatilis</name>
    <dbReference type="NCBI Taxonomy" id="537"/>
    <lineage>
        <taxon>Bacteria</taxon>
        <taxon>Pseudomonadati</taxon>
        <taxon>Pseudomonadota</taxon>
        <taxon>Betaproteobacteria</taxon>
        <taxon>Neisseriales</taxon>
        <taxon>Chitinibacteraceae</taxon>
        <taxon>Iodobacter</taxon>
    </lineage>
</organism>
<proteinExistence type="predicted"/>
<gene>
    <name evidence="2" type="ORF">EV682_104379</name>
    <name evidence="1" type="ORF">NCTC11159_04286</name>
</gene>
<keyword evidence="4" id="KW-1185">Reference proteome</keyword>
<dbReference type="Proteomes" id="UP000295794">
    <property type="component" value="Unassembled WGS sequence"/>
</dbReference>
<dbReference type="RefSeq" id="WP_115229931.1">
    <property type="nucleotide sequence ID" value="NZ_CAWOLO010000004.1"/>
</dbReference>
<evidence type="ECO:0000313" key="1">
    <source>
        <dbReference type="EMBL" id="STR45706.1"/>
    </source>
</evidence>
<dbReference type="OrthoDB" id="9131610at2"/>
<evidence type="ECO:0000313" key="3">
    <source>
        <dbReference type="Proteomes" id="UP000255108"/>
    </source>
</evidence>
<dbReference type="AlphaFoldDB" id="A0A377SZD3"/>
<dbReference type="EMBL" id="SMBT01000004">
    <property type="protein sequence ID" value="TCU88205.1"/>
    <property type="molecule type" value="Genomic_DNA"/>
</dbReference>
<accession>A0A377SZD3</accession>
<sequence>MLPNQRLKQCLPLKFKNGSQVRQFSKPCVSCGEMLQANDMYGIARLVENHIAIAAKARCPKCDAEFGVCCIIDDEKKVRRLILPQFAFNLYLRNLPLQAAEIEAAAAPKEAEIVPVQPSPAPLLVKTPANIQRADEVIGSYQQKPIPAWVVVDGQQLNFDRVSPDARVAAGEFLLDGCFIYRG</sequence>
<dbReference type="Proteomes" id="UP000255108">
    <property type="component" value="Unassembled WGS sequence"/>
</dbReference>
<dbReference type="EMBL" id="UGHR01000004">
    <property type="protein sequence ID" value="STR45706.1"/>
    <property type="molecule type" value="Genomic_DNA"/>
</dbReference>
<name>A0A377SZD3_9NEIS</name>
<evidence type="ECO:0000313" key="4">
    <source>
        <dbReference type="Proteomes" id="UP000295794"/>
    </source>
</evidence>
<evidence type="ECO:0000313" key="2">
    <source>
        <dbReference type="EMBL" id="TCU88205.1"/>
    </source>
</evidence>